<gene>
    <name evidence="1" type="ORF">EZV62_028140</name>
</gene>
<comment type="caution">
    <text evidence="1">The sequence shown here is derived from an EMBL/GenBank/DDBJ whole genome shotgun (WGS) entry which is preliminary data.</text>
</comment>
<dbReference type="Gene3D" id="3.30.70.100">
    <property type="match status" value="1"/>
</dbReference>
<dbReference type="EMBL" id="VAHF01000194">
    <property type="protein sequence ID" value="TXG46361.1"/>
    <property type="molecule type" value="Genomic_DNA"/>
</dbReference>
<evidence type="ECO:0000313" key="2">
    <source>
        <dbReference type="Proteomes" id="UP000323000"/>
    </source>
</evidence>
<protein>
    <recommendedName>
        <fullName evidence="3">HMA domain-containing protein</fullName>
    </recommendedName>
</protein>
<evidence type="ECO:0000313" key="1">
    <source>
        <dbReference type="EMBL" id="TXG46361.1"/>
    </source>
</evidence>
<reference evidence="2" key="1">
    <citation type="journal article" date="2019" name="Gigascience">
        <title>De novo genome assembly of the endangered Acer yangbiense, a plant species with extremely small populations endemic to Yunnan Province, China.</title>
        <authorList>
            <person name="Yang J."/>
            <person name="Wariss H.M."/>
            <person name="Tao L."/>
            <person name="Zhang R."/>
            <person name="Yun Q."/>
            <person name="Hollingsworth P."/>
            <person name="Dao Z."/>
            <person name="Luo G."/>
            <person name="Guo H."/>
            <person name="Ma Y."/>
            <person name="Sun W."/>
        </authorList>
    </citation>
    <scope>NUCLEOTIDE SEQUENCE [LARGE SCALE GENOMIC DNA]</scope>
    <source>
        <strain evidence="2">cv. Malutang</strain>
    </source>
</reference>
<evidence type="ECO:0008006" key="3">
    <source>
        <dbReference type="Google" id="ProtNLM"/>
    </source>
</evidence>
<dbReference type="PANTHER" id="PTHR46371">
    <property type="entry name" value="OS04G0464100 PROTEIN"/>
    <property type="match status" value="1"/>
</dbReference>
<dbReference type="OrthoDB" id="692882at2759"/>
<dbReference type="Proteomes" id="UP000323000">
    <property type="component" value="Unassembled WGS sequence"/>
</dbReference>
<name>A0A5C7GNH8_9ROSI</name>
<sequence>MKVPKDCDEGSDELPEMSICLQVRVSFVGLEGAEKDKVVVIGEGIDAVKLATSLRNKVGHTELISVAEQK</sequence>
<organism evidence="1 2">
    <name type="scientific">Acer yangbiense</name>
    <dbReference type="NCBI Taxonomy" id="1000413"/>
    <lineage>
        <taxon>Eukaryota</taxon>
        <taxon>Viridiplantae</taxon>
        <taxon>Streptophyta</taxon>
        <taxon>Embryophyta</taxon>
        <taxon>Tracheophyta</taxon>
        <taxon>Spermatophyta</taxon>
        <taxon>Magnoliopsida</taxon>
        <taxon>eudicotyledons</taxon>
        <taxon>Gunneridae</taxon>
        <taxon>Pentapetalae</taxon>
        <taxon>rosids</taxon>
        <taxon>malvids</taxon>
        <taxon>Sapindales</taxon>
        <taxon>Sapindaceae</taxon>
        <taxon>Hippocastanoideae</taxon>
        <taxon>Acereae</taxon>
        <taxon>Acer</taxon>
    </lineage>
</organism>
<dbReference type="AlphaFoldDB" id="A0A5C7GNH8"/>
<dbReference type="InterPro" id="IPR044296">
    <property type="entry name" value="HIPP46"/>
</dbReference>
<accession>A0A5C7GNH8</accession>
<proteinExistence type="predicted"/>
<keyword evidence="2" id="KW-1185">Reference proteome</keyword>